<evidence type="ECO:0000256" key="1">
    <source>
        <dbReference type="SAM" id="MobiDB-lite"/>
    </source>
</evidence>
<gene>
    <name evidence="2" type="ORF">E2C01_100267</name>
</gene>
<protein>
    <submittedName>
        <fullName evidence="2">Uncharacterized protein</fullName>
    </submittedName>
</protein>
<evidence type="ECO:0000313" key="2">
    <source>
        <dbReference type="EMBL" id="MPD04573.1"/>
    </source>
</evidence>
<dbReference type="EMBL" id="VSRR010141667">
    <property type="protein sequence ID" value="MPD04573.1"/>
    <property type="molecule type" value="Genomic_DNA"/>
</dbReference>
<name>A0A5B7K7K9_PORTR</name>
<keyword evidence="3" id="KW-1185">Reference proteome</keyword>
<evidence type="ECO:0000313" key="3">
    <source>
        <dbReference type="Proteomes" id="UP000324222"/>
    </source>
</evidence>
<dbReference type="Proteomes" id="UP000324222">
    <property type="component" value="Unassembled WGS sequence"/>
</dbReference>
<accession>A0A5B7K7K9</accession>
<organism evidence="2 3">
    <name type="scientific">Portunus trituberculatus</name>
    <name type="common">Swimming crab</name>
    <name type="synonym">Neptunus trituberculatus</name>
    <dbReference type="NCBI Taxonomy" id="210409"/>
    <lineage>
        <taxon>Eukaryota</taxon>
        <taxon>Metazoa</taxon>
        <taxon>Ecdysozoa</taxon>
        <taxon>Arthropoda</taxon>
        <taxon>Crustacea</taxon>
        <taxon>Multicrustacea</taxon>
        <taxon>Malacostraca</taxon>
        <taxon>Eumalacostraca</taxon>
        <taxon>Eucarida</taxon>
        <taxon>Decapoda</taxon>
        <taxon>Pleocyemata</taxon>
        <taxon>Brachyura</taxon>
        <taxon>Eubrachyura</taxon>
        <taxon>Portunoidea</taxon>
        <taxon>Portunidae</taxon>
        <taxon>Portuninae</taxon>
        <taxon>Portunus</taxon>
    </lineage>
</organism>
<dbReference type="AlphaFoldDB" id="A0A5B7K7K9"/>
<feature type="compositionally biased region" description="Basic and acidic residues" evidence="1">
    <location>
        <begin position="62"/>
        <end position="76"/>
    </location>
</feature>
<proteinExistence type="predicted"/>
<reference evidence="2 3" key="1">
    <citation type="submission" date="2019-05" db="EMBL/GenBank/DDBJ databases">
        <title>Another draft genome of Portunus trituberculatus and its Hox gene families provides insights of decapod evolution.</title>
        <authorList>
            <person name="Jeong J.-H."/>
            <person name="Song I."/>
            <person name="Kim S."/>
            <person name="Choi T."/>
            <person name="Kim D."/>
            <person name="Ryu S."/>
            <person name="Kim W."/>
        </authorList>
    </citation>
    <scope>NUCLEOTIDE SEQUENCE [LARGE SCALE GENOMIC DNA]</scope>
    <source>
        <tissue evidence="2">Muscle</tissue>
    </source>
</reference>
<sequence length="85" mass="9455">MVPREAARLSGIPSFVPRRSHSSPDLSHSDFDADQTAQRHTLDAYLTSPRFEPKQCVSSGSEEVRQAAEQGRRSERVALSLLSPY</sequence>
<feature type="region of interest" description="Disordered" evidence="1">
    <location>
        <begin position="1"/>
        <end position="85"/>
    </location>
</feature>
<comment type="caution">
    <text evidence="2">The sequence shown here is derived from an EMBL/GenBank/DDBJ whole genome shotgun (WGS) entry which is preliminary data.</text>
</comment>